<accession>A0A8T0MNC0</accession>
<feature type="region of interest" description="Disordered" evidence="1">
    <location>
        <begin position="1"/>
        <end position="72"/>
    </location>
</feature>
<sequence length="300" mass="32567">MFPFLSGAHPEGARLANSSTTQNLAEPARPERPAQPSPRSPPSPPDQIRRREQQTSRAASNQARSSCQEAEQEEGREGALTCGAVVHRSRFFHAVPHLLPTLLPANLPATHRPSPAAAVPSWCGAAKNSSGAKSPRTRLRRTRPQSTPGAARGHQLGTPPKIQPSEDLSRAWPPRQPERRQKHARTPPEPSAGVKSTRPAAAVRARGVSVWTGFGRRRACGCRGHTFVWRRGTRGRSGSGKQGGREGERGGWVCVGRGGGGGGGRSFREIVALWWGCYPVEVGTWSEKWLRGLQGLRFFF</sequence>
<dbReference type="EMBL" id="CM029054">
    <property type="protein sequence ID" value="KAG2538208.1"/>
    <property type="molecule type" value="Genomic_DNA"/>
</dbReference>
<comment type="caution">
    <text evidence="2">The sequence shown here is derived from an EMBL/GenBank/DDBJ whole genome shotgun (WGS) entry which is preliminary data.</text>
</comment>
<dbReference type="Proteomes" id="UP000823388">
    <property type="component" value="Chromosome 9N"/>
</dbReference>
<organism evidence="2 3">
    <name type="scientific">Panicum virgatum</name>
    <name type="common">Blackwell switchgrass</name>
    <dbReference type="NCBI Taxonomy" id="38727"/>
    <lineage>
        <taxon>Eukaryota</taxon>
        <taxon>Viridiplantae</taxon>
        <taxon>Streptophyta</taxon>
        <taxon>Embryophyta</taxon>
        <taxon>Tracheophyta</taxon>
        <taxon>Spermatophyta</taxon>
        <taxon>Magnoliopsida</taxon>
        <taxon>Liliopsida</taxon>
        <taxon>Poales</taxon>
        <taxon>Poaceae</taxon>
        <taxon>PACMAD clade</taxon>
        <taxon>Panicoideae</taxon>
        <taxon>Panicodae</taxon>
        <taxon>Paniceae</taxon>
        <taxon>Panicinae</taxon>
        <taxon>Panicum</taxon>
        <taxon>Panicum sect. Hiantes</taxon>
    </lineage>
</organism>
<gene>
    <name evidence="2" type="ORF">PVAP13_9NG278014</name>
</gene>
<protein>
    <submittedName>
        <fullName evidence="2">Uncharacterized protein</fullName>
    </submittedName>
</protein>
<evidence type="ECO:0000313" key="2">
    <source>
        <dbReference type="EMBL" id="KAG2538208.1"/>
    </source>
</evidence>
<name>A0A8T0MNC0_PANVG</name>
<feature type="compositionally biased region" description="Pro residues" evidence="1">
    <location>
        <begin position="33"/>
        <end position="45"/>
    </location>
</feature>
<reference evidence="2 3" key="1">
    <citation type="submission" date="2020-05" db="EMBL/GenBank/DDBJ databases">
        <title>WGS assembly of Panicum virgatum.</title>
        <authorList>
            <person name="Lovell J.T."/>
            <person name="Jenkins J."/>
            <person name="Shu S."/>
            <person name="Juenger T.E."/>
            <person name="Schmutz J."/>
        </authorList>
    </citation>
    <scope>NUCLEOTIDE SEQUENCE [LARGE SCALE GENOMIC DNA]</scope>
    <source>
        <strain evidence="3">cv. AP13</strain>
    </source>
</reference>
<proteinExistence type="predicted"/>
<dbReference type="AlphaFoldDB" id="A0A8T0MNC0"/>
<evidence type="ECO:0000313" key="3">
    <source>
        <dbReference type="Proteomes" id="UP000823388"/>
    </source>
</evidence>
<feature type="region of interest" description="Disordered" evidence="1">
    <location>
        <begin position="112"/>
        <end position="202"/>
    </location>
</feature>
<evidence type="ECO:0000256" key="1">
    <source>
        <dbReference type="SAM" id="MobiDB-lite"/>
    </source>
</evidence>
<feature type="compositionally biased region" description="Polar residues" evidence="1">
    <location>
        <begin position="55"/>
        <end position="67"/>
    </location>
</feature>
<keyword evidence="3" id="KW-1185">Reference proteome</keyword>